<evidence type="ECO:0000256" key="1">
    <source>
        <dbReference type="SAM" id="MobiDB-lite"/>
    </source>
</evidence>
<organism evidence="2 3">
    <name type="scientific">Characodon lateralis</name>
    <dbReference type="NCBI Taxonomy" id="208331"/>
    <lineage>
        <taxon>Eukaryota</taxon>
        <taxon>Metazoa</taxon>
        <taxon>Chordata</taxon>
        <taxon>Craniata</taxon>
        <taxon>Vertebrata</taxon>
        <taxon>Euteleostomi</taxon>
        <taxon>Actinopterygii</taxon>
        <taxon>Neopterygii</taxon>
        <taxon>Teleostei</taxon>
        <taxon>Neoteleostei</taxon>
        <taxon>Acanthomorphata</taxon>
        <taxon>Ovalentaria</taxon>
        <taxon>Atherinomorphae</taxon>
        <taxon>Cyprinodontiformes</taxon>
        <taxon>Goodeidae</taxon>
        <taxon>Characodon</taxon>
    </lineage>
</organism>
<reference evidence="2 3" key="1">
    <citation type="submission" date="2021-06" db="EMBL/GenBank/DDBJ databases">
        <authorList>
            <person name="Palmer J.M."/>
        </authorList>
    </citation>
    <scope>NUCLEOTIDE SEQUENCE [LARGE SCALE GENOMIC DNA]</scope>
    <source>
        <strain evidence="2 3">CL_MEX2019</strain>
        <tissue evidence="2">Muscle</tissue>
    </source>
</reference>
<name>A0ABU7DJF1_9TELE</name>
<comment type="caution">
    <text evidence="2">The sequence shown here is derived from an EMBL/GenBank/DDBJ whole genome shotgun (WGS) entry which is preliminary data.</text>
</comment>
<gene>
    <name evidence="2" type="ORF">CHARACLAT_017883</name>
</gene>
<proteinExistence type="predicted"/>
<sequence length="74" mass="8455">MLQLQQTEEKPREAEALTVHKMALIHRVVKADRKEEETFGKCRRVRDSNPGRPPLYMAARLTSTPSATPEMSSF</sequence>
<accession>A0ABU7DJF1</accession>
<keyword evidence="3" id="KW-1185">Reference proteome</keyword>
<evidence type="ECO:0000313" key="2">
    <source>
        <dbReference type="EMBL" id="MED6274580.1"/>
    </source>
</evidence>
<dbReference type="Proteomes" id="UP001352852">
    <property type="component" value="Unassembled WGS sequence"/>
</dbReference>
<dbReference type="EMBL" id="JAHUTJ010026122">
    <property type="protein sequence ID" value="MED6274580.1"/>
    <property type="molecule type" value="Genomic_DNA"/>
</dbReference>
<protein>
    <submittedName>
        <fullName evidence="2">Uncharacterized protein</fullName>
    </submittedName>
</protein>
<feature type="compositionally biased region" description="Polar residues" evidence="1">
    <location>
        <begin position="61"/>
        <end position="74"/>
    </location>
</feature>
<evidence type="ECO:0000313" key="3">
    <source>
        <dbReference type="Proteomes" id="UP001352852"/>
    </source>
</evidence>
<feature type="region of interest" description="Disordered" evidence="1">
    <location>
        <begin position="44"/>
        <end position="74"/>
    </location>
</feature>